<evidence type="ECO:0000313" key="1">
    <source>
        <dbReference type="EMBL" id="BAY84682.1"/>
    </source>
</evidence>
<evidence type="ECO:0000313" key="2">
    <source>
        <dbReference type="Proteomes" id="UP000218418"/>
    </source>
</evidence>
<dbReference type="Proteomes" id="UP000218418">
    <property type="component" value="Chromosome"/>
</dbReference>
<dbReference type="AlphaFoldDB" id="A0A1Z4LTX1"/>
<reference evidence="1 2" key="1">
    <citation type="submission" date="2017-06" db="EMBL/GenBank/DDBJ databases">
        <title>Genome sequencing of cyanobaciteial culture collection at National Institute for Environmental Studies (NIES).</title>
        <authorList>
            <person name="Hirose Y."/>
            <person name="Shimura Y."/>
            <person name="Fujisawa T."/>
            <person name="Nakamura Y."/>
            <person name="Kawachi M."/>
        </authorList>
    </citation>
    <scope>NUCLEOTIDE SEQUENCE [LARGE SCALE GENOMIC DNA]</scope>
    <source>
        <strain evidence="1 2">NIES-267</strain>
    </source>
</reference>
<proteinExistence type="predicted"/>
<sequence>MLNFVLLVFSGNEKLEGRRYFHCLFIEWHASYRRNSRPSRGTLVPRRRGALKNLCSKAVFYPWAPFTPLSPWAPQQSLRCLLFSLTSVPLPLYLLTSRQGASFALLVVIYGERKLSSLQENTKASSPKYRLGKGIL</sequence>
<name>A0A1Z4LTX1_9CYAN</name>
<accession>A0A1Z4LTX1</accession>
<organism evidence="1 2">
    <name type="scientific">Calothrix parasitica NIES-267</name>
    <dbReference type="NCBI Taxonomy" id="1973488"/>
    <lineage>
        <taxon>Bacteria</taxon>
        <taxon>Bacillati</taxon>
        <taxon>Cyanobacteriota</taxon>
        <taxon>Cyanophyceae</taxon>
        <taxon>Nostocales</taxon>
        <taxon>Calotrichaceae</taxon>
        <taxon>Calothrix</taxon>
    </lineage>
</organism>
<dbReference type="EMBL" id="AP018227">
    <property type="protein sequence ID" value="BAY84682.1"/>
    <property type="molecule type" value="Genomic_DNA"/>
</dbReference>
<gene>
    <name evidence="1" type="ORF">NIES267_41780</name>
</gene>
<keyword evidence="2" id="KW-1185">Reference proteome</keyword>
<protein>
    <submittedName>
        <fullName evidence="1">Uncharacterized protein</fullName>
    </submittedName>
</protein>